<dbReference type="InterPro" id="IPR036452">
    <property type="entry name" value="Ribo_hydro-like"/>
</dbReference>
<dbReference type="GO" id="GO:0045437">
    <property type="term" value="F:uridine nucleosidase activity"/>
    <property type="evidence" value="ECO:0007669"/>
    <property type="project" value="UniProtKB-ARBA"/>
</dbReference>
<dbReference type="PANTHER" id="PTHR12304:SF4">
    <property type="entry name" value="URIDINE NUCLEOSIDASE"/>
    <property type="match status" value="1"/>
</dbReference>
<dbReference type="GO" id="GO:0005829">
    <property type="term" value="C:cytosol"/>
    <property type="evidence" value="ECO:0007669"/>
    <property type="project" value="TreeGrafter"/>
</dbReference>
<dbReference type="STRING" id="686624.SAMN04488242_0753"/>
<name>A0A1G9I6C1_9ACTN</name>
<dbReference type="GO" id="GO:0006152">
    <property type="term" value="P:purine nucleoside catabolic process"/>
    <property type="evidence" value="ECO:0007669"/>
    <property type="project" value="TreeGrafter"/>
</dbReference>
<dbReference type="Gene3D" id="3.90.245.10">
    <property type="entry name" value="Ribonucleoside hydrolase-like"/>
    <property type="match status" value="1"/>
</dbReference>
<organism evidence="4 5">
    <name type="scientific">Tessaracoccus oleiagri</name>
    <dbReference type="NCBI Taxonomy" id="686624"/>
    <lineage>
        <taxon>Bacteria</taxon>
        <taxon>Bacillati</taxon>
        <taxon>Actinomycetota</taxon>
        <taxon>Actinomycetes</taxon>
        <taxon>Propionibacteriales</taxon>
        <taxon>Propionibacteriaceae</taxon>
        <taxon>Tessaracoccus</taxon>
    </lineage>
</organism>
<dbReference type="OrthoDB" id="9797882at2"/>
<dbReference type="AlphaFoldDB" id="A0A1G9I6C1"/>
<evidence type="ECO:0000259" key="3">
    <source>
        <dbReference type="Pfam" id="PF01156"/>
    </source>
</evidence>
<dbReference type="RefSeq" id="WP_093248997.1">
    <property type="nucleotide sequence ID" value="NZ_FNGP01000001.1"/>
</dbReference>
<protein>
    <submittedName>
        <fullName evidence="4">Purine nucleosidase</fullName>
    </submittedName>
</protein>
<reference evidence="4 5" key="1">
    <citation type="submission" date="2016-10" db="EMBL/GenBank/DDBJ databases">
        <authorList>
            <person name="de Groot N.N."/>
        </authorList>
    </citation>
    <scope>NUCLEOTIDE SEQUENCE [LARGE SCALE GENOMIC DNA]</scope>
    <source>
        <strain evidence="4 5">CGMCC 1.9159</strain>
    </source>
</reference>
<sequence>MRIILDTDPGVDDAIALLFALRHPGITLDAVTTVAGNVELEHTTRNALGILQLAGATDVPVHVGSGRRFSELGSRASDAHGDTGLGGVSLPIDAIAPSGDHAAQFIVDHTAAHPGEVTLLAVGPLGNVAEALEIDPTLPARVPELMIMGGAEGTGNITPSAEFNFWHDPGAAKVVFEAGFAKISMVGLDATGQVFMSPGARELLRHIDDPLAKFMFDITEQYADFYWQRRRLVGAELCDALAAMALVDRDITGWVDAHVEICDEGLCAGRSVVARTERYRDRTANAAVATTVRTQEFFEVLLTTLFPAYTTDIQRVLQHEYRP</sequence>
<dbReference type="InterPro" id="IPR015910">
    <property type="entry name" value="I/U_nuclsd_hydro_CS"/>
</dbReference>
<dbReference type="InterPro" id="IPR023186">
    <property type="entry name" value="IUNH"/>
</dbReference>
<dbReference type="EMBL" id="FNGP01000001">
    <property type="protein sequence ID" value="SDL20771.1"/>
    <property type="molecule type" value="Genomic_DNA"/>
</dbReference>
<keyword evidence="2" id="KW-0326">Glycosidase</keyword>
<dbReference type="PROSITE" id="PS01247">
    <property type="entry name" value="IUNH"/>
    <property type="match status" value="1"/>
</dbReference>
<dbReference type="Pfam" id="PF01156">
    <property type="entry name" value="IU_nuc_hydro"/>
    <property type="match status" value="1"/>
</dbReference>
<gene>
    <name evidence="4" type="ORF">SAMN04488242_0753</name>
</gene>
<keyword evidence="5" id="KW-1185">Reference proteome</keyword>
<dbReference type="PANTHER" id="PTHR12304">
    <property type="entry name" value="INOSINE-URIDINE PREFERRING NUCLEOSIDE HYDROLASE"/>
    <property type="match status" value="1"/>
</dbReference>
<feature type="domain" description="Inosine/uridine-preferring nucleoside hydrolase" evidence="3">
    <location>
        <begin position="3"/>
        <end position="299"/>
    </location>
</feature>
<proteinExistence type="predicted"/>
<accession>A0A1G9I6C1</accession>
<evidence type="ECO:0000313" key="4">
    <source>
        <dbReference type="EMBL" id="SDL20771.1"/>
    </source>
</evidence>
<dbReference type="Proteomes" id="UP000199475">
    <property type="component" value="Unassembled WGS sequence"/>
</dbReference>
<dbReference type="GO" id="GO:0008477">
    <property type="term" value="F:purine nucleosidase activity"/>
    <property type="evidence" value="ECO:0007669"/>
    <property type="project" value="TreeGrafter"/>
</dbReference>
<evidence type="ECO:0000313" key="5">
    <source>
        <dbReference type="Proteomes" id="UP000199475"/>
    </source>
</evidence>
<evidence type="ECO:0000256" key="2">
    <source>
        <dbReference type="ARBA" id="ARBA00023295"/>
    </source>
</evidence>
<keyword evidence="1" id="KW-0378">Hydrolase</keyword>
<evidence type="ECO:0000256" key="1">
    <source>
        <dbReference type="ARBA" id="ARBA00022801"/>
    </source>
</evidence>
<dbReference type="InterPro" id="IPR001910">
    <property type="entry name" value="Inosine/uridine_hydrolase_dom"/>
</dbReference>
<dbReference type="SUPFAM" id="SSF53590">
    <property type="entry name" value="Nucleoside hydrolase"/>
    <property type="match status" value="1"/>
</dbReference>